<keyword evidence="1" id="KW-0304">Gas vesicle</keyword>
<evidence type="ECO:0000256" key="4">
    <source>
        <dbReference type="SAM" id="MobiDB-lite"/>
    </source>
</evidence>
<dbReference type="InterPro" id="IPR007805">
    <property type="entry name" value="GvpK"/>
</dbReference>
<evidence type="ECO:0000256" key="1">
    <source>
        <dbReference type="ARBA" id="ARBA00022987"/>
    </source>
</evidence>
<comment type="similarity">
    <text evidence="3">Belongs to the gas vesicle GvpK family.</text>
</comment>
<comment type="caution">
    <text evidence="5">The sequence shown here is derived from an EMBL/GenBank/DDBJ whole genome shotgun (WGS) entry which is preliminary data.</text>
</comment>
<reference evidence="5" key="1">
    <citation type="submission" date="2024-05" db="EMBL/GenBank/DDBJ databases">
        <title>30 novel species of actinomycetes from the DSMZ collection.</title>
        <authorList>
            <person name="Nouioui I."/>
        </authorList>
    </citation>
    <scope>NUCLEOTIDE SEQUENCE</scope>
    <source>
        <strain evidence="5">DSM 3412</strain>
    </source>
</reference>
<feature type="region of interest" description="Disordered" evidence="4">
    <location>
        <begin position="29"/>
        <end position="52"/>
    </location>
</feature>
<evidence type="ECO:0000313" key="5">
    <source>
        <dbReference type="EMBL" id="MDT0573512.1"/>
    </source>
</evidence>
<gene>
    <name evidence="5" type="ORF">RM704_39765</name>
</gene>
<protein>
    <submittedName>
        <fullName evidence="5">Gas vesicle protein K</fullName>
    </submittedName>
</protein>
<comment type="subcellular location">
    <subcellularLocation>
        <location evidence="2">Gas vesicle</location>
    </subcellularLocation>
</comment>
<proteinExistence type="inferred from homology"/>
<evidence type="ECO:0000256" key="3">
    <source>
        <dbReference type="ARBA" id="ARBA00035659"/>
    </source>
</evidence>
<organism evidence="5 6">
    <name type="scientific">Streptomyces gottesmaniae</name>
    <dbReference type="NCBI Taxonomy" id="3075518"/>
    <lineage>
        <taxon>Bacteria</taxon>
        <taxon>Bacillati</taxon>
        <taxon>Actinomycetota</taxon>
        <taxon>Actinomycetes</taxon>
        <taxon>Kitasatosporales</taxon>
        <taxon>Streptomycetaceae</taxon>
        <taxon>Streptomyces</taxon>
    </lineage>
</organism>
<dbReference type="RefSeq" id="WP_033532775.1">
    <property type="nucleotide sequence ID" value="NZ_JAVRFJ010000052.1"/>
</dbReference>
<evidence type="ECO:0000256" key="2">
    <source>
        <dbReference type="ARBA" id="ARBA00035108"/>
    </source>
</evidence>
<sequence length="137" mass="15357">MASPLPDGGPHVDRLREVSAAAHRAFSLLPARPEEVAPPPPTRGEAVARRLRTDPDTVERDLVRLVLTIVELLRQLMERQALRRVDQGGLTEEQEERLGMTLMVLHERMTELCDRYDLTLDDLNLDLGPLGTLLPPP</sequence>
<dbReference type="EMBL" id="JAVRFJ010000052">
    <property type="protein sequence ID" value="MDT0573512.1"/>
    <property type="molecule type" value="Genomic_DNA"/>
</dbReference>
<dbReference type="Proteomes" id="UP001180737">
    <property type="component" value="Unassembled WGS sequence"/>
</dbReference>
<dbReference type="Pfam" id="PF05121">
    <property type="entry name" value="GvpK"/>
    <property type="match status" value="1"/>
</dbReference>
<keyword evidence="6" id="KW-1185">Reference proteome</keyword>
<evidence type="ECO:0000313" key="6">
    <source>
        <dbReference type="Proteomes" id="UP001180737"/>
    </source>
</evidence>
<name>A0ABU2ZDN7_9ACTN</name>
<dbReference type="PANTHER" id="PTHR40137:SF2">
    <property type="entry name" value="PROTEIN GVPK 1"/>
    <property type="match status" value="1"/>
</dbReference>
<accession>A0ABU2ZDN7</accession>
<dbReference type="PANTHER" id="PTHR40137">
    <property type="entry name" value="PROTEIN GVPK 1"/>
    <property type="match status" value="1"/>
</dbReference>